<protein>
    <submittedName>
        <fullName evidence="1">Uncharacterized protein</fullName>
    </submittedName>
</protein>
<sequence>MGQVQNLKTIIAQSNFWINLSFYCSHKKLFYRDFFMVFEASSAK</sequence>
<dbReference type="AlphaFoldDB" id="M6VFT8"/>
<dbReference type="Proteomes" id="UP000012112">
    <property type="component" value="Unassembled WGS sequence"/>
</dbReference>
<evidence type="ECO:0000313" key="2">
    <source>
        <dbReference type="Proteomes" id="UP000012112"/>
    </source>
</evidence>
<proteinExistence type="predicted"/>
<comment type="caution">
    <text evidence="1">The sequence shown here is derived from an EMBL/GenBank/DDBJ whole genome shotgun (WGS) entry which is preliminary data.</text>
</comment>
<organism evidence="1 2">
    <name type="scientific">Leptospira noguchii</name>
    <dbReference type="NCBI Taxonomy" id="28182"/>
    <lineage>
        <taxon>Bacteria</taxon>
        <taxon>Pseudomonadati</taxon>
        <taxon>Spirochaetota</taxon>
        <taxon>Spirochaetia</taxon>
        <taxon>Leptospirales</taxon>
        <taxon>Leptospiraceae</taxon>
        <taxon>Leptospira</taxon>
    </lineage>
</organism>
<evidence type="ECO:0000313" key="1">
    <source>
        <dbReference type="EMBL" id="EMO51984.1"/>
    </source>
</evidence>
<dbReference type="EMBL" id="AKWD02000062">
    <property type="protein sequence ID" value="EMO51984.1"/>
    <property type="molecule type" value="Genomic_DNA"/>
</dbReference>
<accession>M6VFT8</accession>
<reference evidence="1 2" key="1">
    <citation type="submission" date="2013-01" db="EMBL/GenBank/DDBJ databases">
        <authorList>
            <person name="Harkins D.M."/>
            <person name="Durkin A.S."/>
            <person name="Brinkac L.M."/>
            <person name="Haft D.H."/>
            <person name="Selengut J.D."/>
            <person name="Sanka R."/>
            <person name="DePew J."/>
            <person name="Purushe J."/>
            <person name="Matthias M.A."/>
            <person name="Vinetz J.M."/>
            <person name="Sutton G.G."/>
            <person name="Nierman W.C."/>
            <person name="Fouts D.E."/>
        </authorList>
    </citation>
    <scope>NUCLEOTIDE SEQUENCE [LARGE SCALE GENOMIC DNA]</scope>
    <source>
        <strain evidence="1 2">HAI1536</strain>
    </source>
</reference>
<gene>
    <name evidence="1" type="ORF">LEP1GSC172_3417</name>
</gene>
<name>M6VFT8_9LEPT</name>